<dbReference type="Gene3D" id="3.90.228.10">
    <property type="match status" value="1"/>
</dbReference>
<evidence type="ECO:0000313" key="1">
    <source>
        <dbReference type="EMBL" id="CAG8494246.1"/>
    </source>
</evidence>
<evidence type="ECO:0000313" key="2">
    <source>
        <dbReference type="Proteomes" id="UP000789508"/>
    </source>
</evidence>
<dbReference type="AlphaFoldDB" id="A0A9N8WTC6"/>
<name>A0A9N8WTC6_9GLOM</name>
<dbReference type="EMBL" id="CAJVPS010000551">
    <property type="protein sequence ID" value="CAG8494246.1"/>
    <property type="molecule type" value="Genomic_DNA"/>
</dbReference>
<comment type="caution">
    <text evidence="1">The sequence shown here is derived from an EMBL/GenBank/DDBJ whole genome shotgun (WGS) entry which is preliminary data.</text>
</comment>
<protein>
    <submittedName>
        <fullName evidence="1">6793_t:CDS:1</fullName>
    </submittedName>
</protein>
<gene>
    <name evidence="1" type="ORF">ALEPTO_LOCUS3147</name>
</gene>
<accession>A0A9N8WTC6</accession>
<reference evidence="1" key="1">
    <citation type="submission" date="2021-06" db="EMBL/GenBank/DDBJ databases">
        <authorList>
            <person name="Kallberg Y."/>
            <person name="Tangrot J."/>
            <person name="Rosling A."/>
        </authorList>
    </citation>
    <scope>NUCLEOTIDE SEQUENCE</scope>
    <source>
        <strain evidence="1">FL130A</strain>
    </source>
</reference>
<sequence length="441" mass="50108">MNAELINPCECTYCTGKKRKSEVVDEQPSSPQKNPTKYARTTDFEKAKDYDYFSLDRNSIGASHLFLNTNIQTLTTNLPSYSPASTTSTSSFTQFEFNGPISNESNLFSRFLTSPTPILPPLIPRIQLNESPHKISDKMIPGIQNSDVSMINKFSLKDNLIVEFNLPPKIHLWCNVDHEKKNENHVTILGNNPPPNKGKDRVNSDLEEIENSNSINCENVDCSLEAKLDPNDPTKRYSYCSSNCFWLESSKLDSVRMTQIQENDPDYSTVRSKFSFGLPNAKIIAIIRLQMPNEITQRYQNYSQNIALEKGVPSENVIHRMFHGTVAACLPLDLIILNRLCKKFCGMCGIAKEGNKSVYSKRRGKMWFASSSQVSLGYCGRNNMKAMFLVDVVSPKCDRILIVDKDEATLPRFLIIFRHKLHNKYSIIRKHRPPIKRPVPA</sequence>
<dbReference type="OrthoDB" id="2370964at2759"/>
<keyword evidence="2" id="KW-1185">Reference proteome</keyword>
<dbReference type="Proteomes" id="UP000789508">
    <property type="component" value="Unassembled WGS sequence"/>
</dbReference>
<organism evidence="1 2">
    <name type="scientific">Ambispora leptoticha</name>
    <dbReference type="NCBI Taxonomy" id="144679"/>
    <lineage>
        <taxon>Eukaryota</taxon>
        <taxon>Fungi</taxon>
        <taxon>Fungi incertae sedis</taxon>
        <taxon>Mucoromycota</taxon>
        <taxon>Glomeromycotina</taxon>
        <taxon>Glomeromycetes</taxon>
        <taxon>Archaeosporales</taxon>
        <taxon>Ambisporaceae</taxon>
        <taxon>Ambispora</taxon>
    </lineage>
</organism>
<dbReference type="SUPFAM" id="SSF56399">
    <property type="entry name" value="ADP-ribosylation"/>
    <property type="match status" value="1"/>
</dbReference>
<proteinExistence type="predicted"/>